<dbReference type="Proteomes" id="UP001530293">
    <property type="component" value="Unassembled WGS sequence"/>
</dbReference>
<evidence type="ECO:0000313" key="4">
    <source>
        <dbReference type="EMBL" id="KAL3766882.1"/>
    </source>
</evidence>
<comment type="similarity">
    <text evidence="1">Belongs to the PPR family. P subfamily.</text>
</comment>
<evidence type="ECO:0000256" key="2">
    <source>
        <dbReference type="PROSITE-ProRule" id="PRU00708"/>
    </source>
</evidence>
<dbReference type="Pfam" id="PF01535">
    <property type="entry name" value="PPR"/>
    <property type="match status" value="5"/>
</dbReference>
<dbReference type="NCBIfam" id="TIGR00756">
    <property type="entry name" value="PPR"/>
    <property type="match status" value="4"/>
</dbReference>
<feature type="region of interest" description="Disordered" evidence="3">
    <location>
        <begin position="100"/>
        <end position="155"/>
    </location>
</feature>
<dbReference type="InterPro" id="IPR050872">
    <property type="entry name" value="PPR_P_subfamily"/>
</dbReference>
<name>A0ABD3MXA3_9STRA</name>
<organism evidence="4 5">
    <name type="scientific">Discostella pseudostelligera</name>
    <dbReference type="NCBI Taxonomy" id="259834"/>
    <lineage>
        <taxon>Eukaryota</taxon>
        <taxon>Sar</taxon>
        <taxon>Stramenopiles</taxon>
        <taxon>Ochrophyta</taxon>
        <taxon>Bacillariophyta</taxon>
        <taxon>Coscinodiscophyceae</taxon>
        <taxon>Thalassiosirophycidae</taxon>
        <taxon>Stephanodiscales</taxon>
        <taxon>Stephanodiscaceae</taxon>
        <taxon>Discostella</taxon>
    </lineage>
</organism>
<dbReference type="InterPro" id="IPR002885">
    <property type="entry name" value="PPR_rpt"/>
</dbReference>
<sequence>MPVPNKQTRPINSSLCGILRVAFTIAMVCSSSCTLQALAFQTTHPSTAWKMLRTHHDENELWGRMPMKLIHHHSTRILTAITDSKSIELSINESIKELEALQRQRSPSGALNPSRKNPLPSPKSETSNAKISTPRRTKSPSPNQPKQRESIKFIRSKPVGKLMPSDLRSLCNSIRYNRDESSFSNLEILERILLELDFMHKNAKISERGTVYLKRIHVFSILTALSNEVRSWKRDDQSRTKTKMAKRPKIYNIDIRRLVKVVTLLKELRNSRFIDAECFNKDVPSFATMIAAEASRYEASAVDAAFIFLVMVEEADVDSSEEWDSRLIGAVLDALARFGRAEEAQNLLGRAMGFNITSVGDTMNDITETQAVRTFSRKQLAHINSGPCYDALIRSWSKRAILLAQENEPDNASTKRRTREKNAALSTRISIQAQKALAQARHILVYEMPTFEITITNKTINAVLHGYSSLGMVSESESLLMEMEILQSSPTLNSTRSSMLDVGCYNTVLHGYCQQLHSNNIACAERLFTAMNNGQPLSITKHNEENMQQSPFLVIPPRPDFISYSSMIKCYCNHGMTAKAEELLDEMSASSPFKPTSSCYLLIFQALEVSKEPDAPQRVLSLIERSLPKPNRLLYIAALKCMKQYGRGDEAEVILEKFCNSHTNRSGPDMYAHMLVLRAWEKTESKSDRLTASRRAESWFHGMQKLVDASQLPAMDVNAYNCLLNCYARAGEAEKAEQLLATMETLCDDHYIQPSSKSYSLVIKALSNSDSIDAVHRAWNILTRLGHPHGMKSTSPHEQVKIYNSMLRLFAKRGMASEAEALLTKMDEIVDGAVKAGPDIQSYEAVLEALGKSGDADAPARAEALVTRLEVMSELGGCFQPSLLAYNSLLNCYANAGMAGKAERTLERLHEADSYSYGSTIKAIANSGKSQIVSMARAESLSNALGVGNEVIFTHRLKLCQKWGLGDEAEQLLRQMQEQNLKPSVIHFTAALNAWAKSVDDDAVSRAEDLFEVMEGTCELDRASFHGLLLNYSTRGMSQQAGQLLRRMMETPNISPNRASFTMVIDSYARSNSKNAGQQAETLLDQMREMHAAGYDEVEPDHVTYSSVIKCKLISKNQNIHTLSKLDKLQMMKELQLESWPF</sequence>
<comment type="caution">
    <text evidence="4">The sequence shown here is derived from an EMBL/GenBank/DDBJ whole genome shotgun (WGS) entry which is preliminary data.</text>
</comment>
<dbReference type="Gene3D" id="1.25.40.10">
    <property type="entry name" value="Tetratricopeptide repeat domain"/>
    <property type="match status" value="5"/>
</dbReference>
<evidence type="ECO:0000313" key="5">
    <source>
        <dbReference type="Proteomes" id="UP001530293"/>
    </source>
</evidence>
<protein>
    <recommendedName>
        <fullName evidence="6">Pentacotripeptide-repeat region of PRORP domain-containing protein</fullName>
    </recommendedName>
</protein>
<evidence type="ECO:0000256" key="1">
    <source>
        <dbReference type="ARBA" id="ARBA00007626"/>
    </source>
</evidence>
<gene>
    <name evidence="4" type="ORF">ACHAWU_007972</name>
</gene>
<dbReference type="InterPro" id="IPR011990">
    <property type="entry name" value="TPR-like_helical_dom_sf"/>
</dbReference>
<accession>A0ABD3MXA3</accession>
<dbReference type="AlphaFoldDB" id="A0ABD3MXA3"/>
<dbReference type="Pfam" id="PF12854">
    <property type="entry name" value="PPR_1"/>
    <property type="match status" value="1"/>
</dbReference>
<feature type="repeat" description="PPR" evidence="2">
    <location>
        <begin position="949"/>
        <end position="983"/>
    </location>
</feature>
<dbReference type="EMBL" id="JALLBG020000079">
    <property type="protein sequence ID" value="KAL3766882.1"/>
    <property type="molecule type" value="Genomic_DNA"/>
</dbReference>
<reference evidence="4 5" key="1">
    <citation type="submission" date="2024-10" db="EMBL/GenBank/DDBJ databases">
        <title>Updated reference genomes for cyclostephanoid diatoms.</title>
        <authorList>
            <person name="Roberts W.R."/>
            <person name="Alverson A.J."/>
        </authorList>
    </citation>
    <scope>NUCLEOTIDE SEQUENCE [LARGE SCALE GENOMIC DNA]</scope>
    <source>
        <strain evidence="4 5">AJA232-27</strain>
    </source>
</reference>
<dbReference type="PANTHER" id="PTHR46128">
    <property type="entry name" value="MITOCHONDRIAL GROUP I INTRON SPLICING FACTOR CCM1"/>
    <property type="match status" value="1"/>
</dbReference>
<dbReference type="PANTHER" id="PTHR46128:SF357">
    <property type="entry name" value="PENTACOTRIPEPTIDE-REPEAT REGION OF PRORP DOMAIN-CONTAINING PROTEIN"/>
    <property type="match status" value="1"/>
</dbReference>
<feature type="repeat" description="PPR" evidence="2">
    <location>
        <begin position="560"/>
        <end position="590"/>
    </location>
</feature>
<feature type="compositionally biased region" description="Polar residues" evidence="3">
    <location>
        <begin position="103"/>
        <end position="115"/>
    </location>
</feature>
<dbReference type="PROSITE" id="PS51375">
    <property type="entry name" value="PPR"/>
    <property type="match status" value="3"/>
</dbReference>
<evidence type="ECO:0008006" key="6">
    <source>
        <dbReference type="Google" id="ProtNLM"/>
    </source>
</evidence>
<proteinExistence type="inferred from homology"/>
<keyword evidence="5" id="KW-1185">Reference proteome</keyword>
<evidence type="ECO:0000256" key="3">
    <source>
        <dbReference type="SAM" id="MobiDB-lite"/>
    </source>
</evidence>
<feature type="repeat" description="PPR" evidence="2">
    <location>
        <begin position="716"/>
        <end position="746"/>
    </location>
</feature>